<comment type="caution">
    <text evidence="2">The sequence shown here is derived from an EMBL/GenBank/DDBJ whole genome shotgun (WGS) entry which is preliminary data.</text>
</comment>
<reference evidence="2 3" key="1">
    <citation type="journal article" date="2021" name="Commun. Biol.">
        <title>The genome of Shorea leprosula (Dipterocarpaceae) highlights the ecological relevance of drought in aseasonal tropical rainforests.</title>
        <authorList>
            <person name="Ng K.K.S."/>
            <person name="Kobayashi M.J."/>
            <person name="Fawcett J.A."/>
            <person name="Hatakeyama M."/>
            <person name="Paape T."/>
            <person name="Ng C.H."/>
            <person name="Ang C.C."/>
            <person name="Tnah L.H."/>
            <person name="Lee C.T."/>
            <person name="Nishiyama T."/>
            <person name="Sese J."/>
            <person name="O'Brien M.J."/>
            <person name="Copetti D."/>
            <person name="Mohd Noor M.I."/>
            <person name="Ong R.C."/>
            <person name="Putra M."/>
            <person name="Sireger I.Z."/>
            <person name="Indrioko S."/>
            <person name="Kosugi Y."/>
            <person name="Izuno A."/>
            <person name="Isagi Y."/>
            <person name="Lee S.L."/>
            <person name="Shimizu K.K."/>
        </authorList>
    </citation>
    <scope>NUCLEOTIDE SEQUENCE [LARGE SCALE GENOMIC DNA]</scope>
    <source>
        <strain evidence="2">214</strain>
    </source>
</reference>
<dbReference type="PANTHER" id="PTHR34223:SF51">
    <property type="entry name" value="OS06G0556300 PROTEIN"/>
    <property type="match status" value="1"/>
</dbReference>
<dbReference type="Proteomes" id="UP001054252">
    <property type="component" value="Unassembled WGS sequence"/>
</dbReference>
<proteinExistence type="predicted"/>
<dbReference type="PROSITE" id="PS50181">
    <property type="entry name" value="FBOX"/>
    <property type="match status" value="1"/>
</dbReference>
<accession>A0AAV5LVA9</accession>
<feature type="domain" description="F-box" evidence="1">
    <location>
        <begin position="17"/>
        <end position="70"/>
    </location>
</feature>
<dbReference type="InterPro" id="IPR053197">
    <property type="entry name" value="F-box_SCFL_complex_component"/>
</dbReference>
<evidence type="ECO:0000313" key="3">
    <source>
        <dbReference type="Proteomes" id="UP001054252"/>
    </source>
</evidence>
<dbReference type="InterPro" id="IPR001810">
    <property type="entry name" value="F-box_dom"/>
</dbReference>
<dbReference type="Pfam" id="PF00646">
    <property type="entry name" value="F-box"/>
    <property type="match status" value="1"/>
</dbReference>
<dbReference type="PANTHER" id="PTHR34223">
    <property type="entry name" value="OS11G0201299 PROTEIN"/>
    <property type="match status" value="1"/>
</dbReference>
<dbReference type="Gene3D" id="1.20.1280.50">
    <property type="match status" value="1"/>
</dbReference>
<evidence type="ECO:0000313" key="2">
    <source>
        <dbReference type="EMBL" id="GKV40749.1"/>
    </source>
</evidence>
<dbReference type="InterPro" id="IPR053781">
    <property type="entry name" value="F-box_AtFBL13-like"/>
</dbReference>
<dbReference type="AlphaFoldDB" id="A0AAV5LVA9"/>
<keyword evidence="3" id="KW-1185">Reference proteome</keyword>
<gene>
    <name evidence="2" type="ORF">SLEP1_g48353</name>
</gene>
<evidence type="ECO:0000259" key="1">
    <source>
        <dbReference type="PROSITE" id="PS50181"/>
    </source>
</evidence>
<dbReference type="SUPFAM" id="SSF81383">
    <property type="entry name" value="F-box domain"/>
    <property type="match status" value="1"/>
</dbReference>
<dbReference type="CDD" id="cd22160">
    <property type="entry name" value="F-box_AtFBL13-like"/>
    <property type="match status" value="1"/>
</dbReference>
<dbReference type="InterPro" id="IPR036047">
    <property type="entry name" value="F-box-like_dom_sf"/>
</dbReference>
<protein>
    <recommendedName>
        <fullName evidence="1">F-box domain-containing protein</fullName>
    </recommendedName>
</protein>
<name>A0AAV5LVA9_9ROSI</name>
<dbReference type="EMBL" id="BPVZ01000144">
    <property type="protein sequence ID" value="GKV40749.1"/>
    <property type="molecule type" value="Genomic_DNA"/>
</dbReference>
<organism evidence="2 3">
    <name type="scientific">Rubroshorea leprosula</name>
    <dbReference type="NCBI Taxonomy" id="152421"/>
    <lineage>
        <taxon>Eukaryota</taxon>
        <taxon>Viridiplantae</taxon>
        <taxon>Streptophyta</taxon>
        <taxon>Embryophyta</taxon>
        <taxon>Tracheophyta</taxon>
        <taxon>Spermatophyta</taxon>
        <taxon>Magnoliopsida</taxon>
        <taxon>eudicotyledons</taxon>
        <taxon>Gunneridae</taxon>
        <taxon>Pentapetalae</taxon>
        <taxon>rosids</taxon>
        <taxon>malvids</taxon>
        <taxon>Malvales</taxon>
        <taxon>Dipterocarpaceae</taxon>
        <taxon>Rubroshorea</taxon>
    </lineage>
</organism>
<sequence length="341" mass="38844">MDKKYTKKTKWHEETQVDRLSDLPDSLIHHILSFMDAKYAVQTCILSKRWVSICTHLQVIKLDSKFFKRLVNFRSFMSQVLDHCQTSNVLAVSICMRKSTLEQSLFDKIVSFAVSHSVQELDLSLHSSEGVLKSAFRVVLDSENHCFDLFSSCLDLQNLVLDGVFLIFSDIFNISAPALVNLTMSKISFCIRKDAKNPDYASIEKRKVVITAPRLASFSFTCHRPLLLSMDNSPLLENVNLNMRHSEILDPREDSWFRFLIDMLRQLGNARSVTLSLDLVKFLSKHSRLLKAQPSPFINLESLKVVRGKQNCKALPSEVKELLALWLSNGRGTSCKTSKGK</sequence>